<dbReference type="SUPFAM" id="SSF48452">
    <property type="entry name" value="TPR-like"/>
    <property type="match status" value="1"/>
</dbReference>
<dbReference type="GO" id="GO:0016560">
    <property type="term" value="P:protein import into peroxisome matrix, docking"/>
    <property type="evidence" value="ECO:0007669"/>
    <property type="project" value="TreeGrafter"/>
</dbReference>
<feature type="repeat" description="TPR" evidence="8">
    <location>
        <begin position="533"/>
        <end position="566"/>
    </location>
</feature>
<evidence type="ECO:0000256" key="7">
    <source>
        <dbReference type="ARBA" id="ARBA00023140"/>
    </source>
</evidence>
<reference evidence="10 11" key="1">
    <citation type="submission" date="2017-12" db="EMBL/GenBank/DDBJ databases">
        <title>Sequencing, de novo assembly and annotation of complete genome of a new Thraustochytrid species, strain FCC1311.</title>
        <authorList>
            <person name="Sedici K."/>
            <person name="Godart F."/>
            <person name="Aiese Cigliano R."/>
            <person name="Sanseverino W."/>
            <person name="Barakat M."/>
            <person name="Ortet P."/>
            <person name="Marechal E."/>
            <person name="Cagnac O."/>
            <person name="Amato A."/>
        </authorList>
    </citation>
    <scope>NUCLEOTIDE SEQUENCE [LARGE SCALE GENOMIC DNA]</scope>
</reference>
<comment type="similarity">
    <text evidence="3">Belongs to the peroxisomal targeting signal receptor family.</text>
</comment>
<dbReference type="PROSITE" id="PS50293">
    <property type="entry name" value="TPR_REGION"/>
    <property type="match status" value="1"/>
</dbReference>
<name>A0A2R5G6P9_9STRA</name>
<dbReference type="GO" id="GO:0005778">
    <property type="term" value="C:peroxisomal membrane"/>
    <property type="evidence" value="ECO:0007669"/>
    <property type="project" value="TreeGrafter"/>
</dbReference>
<keyword evidence="6 8" id="KW-0802">TPR repeat</keyword>
<evidence type="ECO:0000256" key="8">
    <source>
        <dbReference type="PROSITE-ProRule" id="PRU00339"/>
    </source>
</evidence>
<feature type="region of interest" description="Disordered" evidence="9">
    <location>
        <begin position="1"/>
        <end position="20"/>
    </location>
</feature>
<sequence length="671" mass="73835">MDALKALASQQGCSTDGTAAQRNPMSQFVHQAMSGPQKQGPMPGQMHHGHAGPQQMNEVDQGMAQGMGVMAGPRGPVMAGPGTANSFAAEFEQMRATGAGPGGPVMRGPMARGPVPGGDQWINDFERMQLGGAMPPRNVQMEAAFRESFRRQQGPRPMGQRWAGQMAARPPPSQMNRAWQQTATPPPAAQQWAQEMAGPKEAPNAEKWVEEATAKEETMNATNPDMEATRRATDDLVRVMASNPQFRDSEFLQFMTKINEGELEFANNTVVETGVKVCLAPKNLDGAWKESGEKLDAAWEEGAPVESMGQAWEAAAMDKMQEKFAKAWQDTTDGKEVDFAQVYQDAIEEATGGMPPELAQAWQAQGTAMDQAWSDTQTSNLADRPYEMLGDNKFANEENPYERGLELFKAGEIQDAILAFEAAVTKDTTHADAWRMLGVAHQENDQDPKAIACLERAVDNDAYHLDALLGLGVSYVNELDQERALKNLKAWVVNNPAFGGLEVESEDLYGDGSLMDDVMRLMLKAQEWAPQDPGVQEVLGVLYNVSRDYNSAVLAFKKALNSRPDDYGLWNKLGATLANGQRSEEALPAYHRALELKPKYARGWLNLGISHSNLGSYMEAARCYLTALKLNPDATHIWSYLRICFTVAERFDLIAATDKRNLDAFRQEFSF</sequence>
<dbReference type="SMART" id="SM00028">
    <property type="entry name" value="TPR"/>
    <property type="match status" value="5"/>
</dbReference>
<dbReference type="Pfam" id="PF00515">
    <property type="entry name" value="TPR_1"/>
    <property type="match status" value="1"/>
</dbReference>
<dbReference type="Gene3D" id="1.25.40.10">
    <property type="entry name" value="Tetratricopeptide repeat domain"/>
    <property type="match status" value="1"/>
</dbReference>
<dbReference type="AlphaFoldDB" id="A0A2R5G6P9"/>
<feature type="repeat" description="TPR" evidence="8">
    <location>
        <begin position="567"/>
        <end position="600"/>
    </location>
</feature>
<keyword evidence="10" id="KW-0675">Receptor</keyword>
<evidence type="ECO:0000256" key="6">
    <source>
        <dbReference type="ARBA" id="ARBA00022803"/>
    </source>
</evidence>
<keyword evidence="11" id="KW-1185">Reference proteome</keyword>
<dbReference type="InParanoid" id="A0A2R5G6P9"/>
<dbReference type="OrthoDB" id="10006023at2759"/>
<keyword evidence="5" id="KW-0677">Repeat</keyword>
<dbReference type="GO" id="GO:0005829">
    <property type="term" value="C:cytosol"/>
    <property type="evidence" value="ECO:0007669"/>
    <property type="project" value="TreeGrafter"/>
</dbReference>
<evidence type="ECO:0000313" key="10">
    <source>
        <dbReference type="EMBL" id="GBG26205.1"/>
    </source>
</evidence>
<protein>
    <submittedName>
        <fullName evidence="10">Peroxisomal targeting signal 1 receptor</fullName>
    </submittedName>
</protein>
<feature type="compositionally biased region" description="Low complexity" evidence="9">
    <location>
        <begin position="151"/>
        <end position="161"/>
    </location>
</feature>
<dbReference type="PANTHER" id="PTHR10130">
    <property type="entry name" value="PEROXISOMAL TARGETING SIGNAL 1 RECEPTOR PEX5"/>
    <property type="match status" value="1"/>
</dbReference>
<evidence type="ECO:0000256" key="3">
    <source>
        <dbReference type="ARBA" id="ARBA00005348"/>
    </source>
</evidence>
<evidence type="ECO:0000256" key="2">
    <source>
        <dbReference type="ARBA" id="ARBA00004496"/>
    </source>
</evidence>
<comment type="subcellular location">
    <subcellularLocation>
        <location evidence="2">Cytoplasm</location>
    </subcellularLocation>
    <subcellularLocation>
        <location evidence="1">Peroxisome</location>
    </subcellularLocation>
</comment>
<organism evidence="10 11">
    <name type="scientific">Hondaea fermentalgiana</name>
    <dbReference type="NCBI Taxonomy" id="2315210"/>
    <lineage>
        <taxon>Eukaryota</taxon>
        <taxon>Sar</taxon>
        <taxon>Stramenopiles</taxon>
        <taxon>Bigyra</taxon>
        <taxon>Labyrinthulomycetes</taxon>
        <taxon>Thraustochytrida</taxon>
        <taxon>Thraustochytriidae</taxon>
        <taxon>Hondaea</taxon>
    </lineage>
</organism>
<evidence type="ECO:0000256" key="5">
    <source>
        <dbReference type="ARBA" id="ARBA00022737"/>
    </source>
</evidence>
<feature type="repeat" description="TPR" evidence="8">
    <location>
        <begin position="601"/>
        <end position="634"/>
    </location>
</feature>
<keyword evidence="4" id="KW-0963">Cytoplasm</keyword>
<evidence type="ECO:0000313" key="11">
    <source>
        <dbReference type="Proteomes" id="UP000241890"/>
    </source>
</evidence>
<feature type="region of interest" description="Disordered" evidence="9">
    <location>
        <begin position="33"/>
        <end position="53"/>
    </location>
</feature>
<dbReference type="Pfam" id="PF13432">
    <property type="entry name" value="TPR_16"/>
    <property type="match status" value="2"/>
</dbReference>
<accession>A0A2R5G6P9</accession>
<dbReference type="InterPro" id="IPR019734">
    <property type="entry name" value="TPR_rpt"/>
</dbReference>
<dbReference type="PROSITE" id="PS50005">
    <property type="entry name" value="TPR"/>
    <property type="match status" value="3"/>
</dbReference>
<dbReference type="GO" id="GO:0005052">
    <property type="term" value="F:peroxisome matrix targeting signal-1 binding"/>
    <property type="evidence" value="ECO:0007669"/>
    <property type="project" value="TreeGrafter"/>
</dbReference>
<proteinExistence type="inferred from homology"/>
<feature type="compositionally biased region" description="Polar residues" evidence="9">
    <location>
        <begin position="8"/>
        <end position="20"/>
    </location>
</feature>
<dbReference type="InterPro" id="IPR024111">
    <property type="entry name" value="PEX5/PEX5L"/>
</dbReference>
<dbReference type="Proteomes" id="UP000241890">
    <property type="component" value="Unassembled WGS sequence"/>
</dbReference>
<evidence type="ECO:0000256" key="9">
    <source>
        <dbReference type="SAM" id="MobiDB-lite"/>
    </source>
</evidence>
<evidence type="ECO:0000256" key="1">
    <source>
        <dbReference type="ARBA" id="ARBA00004275"/>
    </source>
</evidence>
<gene>
    <name evidence="10" type="ORF">FCC1311_024262</name>
</gene>
<keyword evidence="7" id="KW-0576">Peroxisome</keyword>
<dbReference type="InterPro" id="IPR011990">
    <property type="entry name" value="TPR-like_helical_dom_sf"/>
</dbReference>
<feature type="region of interest" description="Disordered" evidence="9">
    <location>
        <begin position="150"/>
        <end position="180"/>
    </location>
</feature>
<comment type="caution">
    <text evidence="10">The sequence shown here is derived from an EMBL/GenBank/DDBJ whole genome shotgun (WGS) entry which is preliminary data.</text>
</comment>
<dbReference type="PANTHER" id="PTHR10130:SF0">
    <property type="entry name" value="GH08708P"/>
    <property type="match status" value="1"/>
</dbReference>
<dbReference type="EMBL" id="BEYU01000019">
    <property type="protein sequence ID" value="GBG26205.1"/>
    <property type="molecule type" value="Genomic_DNA"/>
</dbReference>
<evidence type="ECO:0000256" key="4">
    <source>
        <dbReference type="ARBA" id="ARBA00022490"/>
    </source>
</evidence>